<evidence type="ECO:0000256" key="2">
    <source>
        <dbReference type="ARBA" id="ARBA00010581"/>
    </source>
</evidence>
<evidence type="ECO:0000256" key="3">
    <source>
        <dbReference type="ARBA" id="ARBA00022475"/>
    </source>
</evidence>
<dbReference type="Pfam" id="PF00510">
    <property type="entry name" value="COX3"/>
    <property type="match status" value="1"/>
</dbReference>
<protein>
    <submittedName>
        <fullName evidence="10">Cytochrome c oxidase subunit III</fullName>
    </submittedName>
</protein>
<comment type="similarity">
    <text evidence="2 7">Belongs to the cytochrome c oxidase subunit 3 family.</text>
</comment>
<evidence type="ECO:0000256" key="7">
    <source>
        <dbReference type="RuleBase" id="RU003376"/>
    </source>
</evidence>
<dbReference type="GO" id="GO:0005886">
    <property type="term" value="C:plasma membrane"/>
    <property type="evidence" value="ECO:0007669"/>
    <property type="project" value="UniProtKB-SubCell"/>
</dbReference>
<evidence type="ECO:0000313" key="10">
    <source>
        <dbReference type="EMBL" id="NML64491.1"/>
    </source>
</evidence>
<dbReference type="InterPro" id="IPR035973">
    <property type="entry name" value="Cyt_c_oxidase_su3-like_sf"/>
</dbReference>
<evidence type="ECO:0000256" key="4">
    <source>
        <dbReference type="ARBA" id="ARBA00022692"/>
    </source>
</evidence>
<dbReference type="InterPro" id="IPR024791">
    <property type="entry name" value="Cyt_c/ubiquinol_Oxase_su3"/>
</dbReference>
<evidence type="ECO:0000256" key="5">
    <source>
        <dbReference type="ARBA" id="ARBA00022989"/>
    </source>
</evidence>
<feature type="transmembrane region" description="Helical" evidence="8">
    <location>
        <begin position="36"/>
        <end position="55"/>
    </location>
</feature>
<evidence type="ECO:0000259" key="9">
    <source>
        <dbReference type="PROSITE" id="PS50253"/>
    </source>
</evidence>
<dbReference type="InterPro" id="IPR000298">
    <property type="entry name" value="Cyt_c_oxidase-like_su3"/>
</dbReference>
<dbReference type="Proteomes" id="UP000559626">
    <property type="component" value="Unassembled WGS sequence"/>
</dbReference>
<name>A0A7Y0ABW1_9BACT</name>
<keyword evidence="11" id="KW-1185">Reference proteome</keyword>
<feature type="transmembrane region" description="Helical" evidence="8">
    <location>
        <begin position="196"/>
        <end position="218"/>
    </location>
</feature>
<dbReference type="GO" id="GO:0004129">
    <property type="term" value="F:cytochrome-c oxidase activity"/>
    <property type="evidence" value="ECO:0007669"/>
    <property type="project" value="InterPro"/>
</dbReference>
<feature type="transmembrane region" description="Helical" evidence="8">
    <location>
        <begin position="105"/>
        <end position="124"/>
    </location>
</feature>
<organism evidence="10 11">
    <name type="scientific">Hymenobacter polaris</name>
    <dbReference type="NCBI Taxonomy" id="2682546"/>
    <lineage>
        <taxon>Bacteria</taxon>
        <taxon>Pseudomonadati</taxon>
        <taxon>Bacteroidota</taxon>
        <taxon>Cytophagia</taxon>
        <taxon>Cytophagales</taxon>
        <taxon>Hymenobacteraceae</taxon>
        <taxon>Hymenobacter</taxon>
    </lineage>
</organism>
<comment type="caution">
    <text evidence="10">The sequence shown here is derived from an EMBL/GenBank/DDBJ whole genome shotgun (WGS) entry which is preliminary data.</text>
</comment>
<evidence type="ECO:0000256" key="1">
    <source>
        <dbReference type="ARBA" id="ARBA00004651"/>
    </source>
</evidence>
<feature type="domain" description="Heme-copper oxidase subunit III family profile" evidence="9">
    <location>
        <begin position="34"/>
        <end position="219"/>
    </location>
</feature>
<keyword evidence="3" id="KW-1003">Cell membrane</keyword>
<evidence type="ECO:0000313" key="11">
    <source>
        <dbReference type="Proteomes" id="UP000559626"/>
    </source>
</evidence>
<dbReference type="RefSeq" id="WP_169529785.1">
    <property type="nucleotide sequence ID" value="NZ_JABBGH010000001.1"/>
</dbReference>
<dbReference type="AlphaFoldDB" id="A0A7Y0ABW1"/>
<dbReference type="InterPro" id="IPR013833">
    <property type="entry name" value="Cyt_c_oxidase_su3_a-hlx"/>
</dbReference>
<reference evidence="10 11" key="1">
    <citation type="submission" date="2020-04" db="EMBL/GenBank/DDBJ databases">
        <title>Hymenobacter polaris sp. nov., isolated from Arctic soil.</title>
        <authorList>
            <person name="Dahal R.H."/>
        </authorList>
    </citation>
    <scope>NUCLEOTIDE SEQUENCE [LARGE SCALE GENOMIC DNA]</scope>
    <source>
        <strain evidence="10 11">RP-2-7</strain>
    </source>
</reference>
<dbReference type="PROSITE" id="PS50253">
    <property type="entry name" value="COX3"/>
    <property type="match status" value="1"/>
</dbReference>
<evidence type="ECO:0000256" key="8">
    <source>
        <dbReference type="SAM" id="Phobius"/>
    </source>
</evidence>
<dbReference type="GO" id="GO:0019646">
    <property type="term" value="P:aerobic electron transport chain"/>
    <property type="evidence" value="ECO:0007669"/>
    <property type="project" value="InterPro"/>
</dbReference>
<gene>
    <name evidence="10" type="ORF">HHL22_04665</name>
</gene>
<keyword evidence="5 8" id="KW-1133">Transmembrane helix</keyword>
<dbReference type="EMBL" id="JABBGH010000001">
    <property type="protein sequence ID" value="NML64491.1"/>
    <property type="molecule type" value="Genomic_DNA"/>
</dbReference>
<dbReference type="PANTHER" id="PTHR11403">
    <property type="entry name" value="CYTOCHROME C OXIDASE SUBUNIT III"/>
    <property type="match status" value="1"/>
</dbReference>
<dbReference type="Gene3D" id="1.20.120.80">
    <property type="entry name" value="Cytochrome c oxidase, subunit III, four-helix bundle"/>
    <property type="match status" value="1"/>
</dbReference>
<feature type="transmembrane region" description="Helical" evidence="8">
    <location>
        <begin position="75"/>
        <end position="93"/>
    </location>
</feature>
<comment type="subcellular location">
    <subcellularLocation>
        <location evidence="1 7">Cell membrane</location>
        <topology evidence="1 7">Multi-pass membrane protein</topology>
    </subcellularLocation>
</comment>
<sequence>MRNAPDNEPNKPIGAGRHPARESAFSRIERLPPLQLMLYLALLGITILFGVLVALYAASRGYSSLPIGTHPFPRYFSLSTVVLLVSSYTLAQAPRLYKADDLPNLVRCLAATLLLGCIFSGLQVQGWRELIQQGVFFTGERSGTFVYVISGLHVAHVLVGLLALLAQLLRTAYAARDGVRTLVFIRNPYYRRRLRLLGIYWHFIDALWVVLFSVFLFLY</sequence>
<keyword evidence="6 8" id="KW-0472">Membrane</keyword>
<accession>A0A7Y0ABW1</accession>
<feature type="transmembrane region" description="Helical" evidence="8">
    <location>
        <begin position="144"/>
        <end position="166"/>
    </location>
</feature>
<proteinExistence type="inferred from homology"/>
<dbReference type="PANTHER" id="PTHR11403:SF2">
    <property type="entry name" value="CYTOCHROME BO(3) UBIQUINOL OXIDASE SUBUNIT 3"/>
    <property type="match status" value="1"/>
</dbReference>
<keyword evidence="4 7" id="KW-0812">Transmembrane</keyword>
<evidence type="ECO:0000256" key="6">
    <source>
        <dbReference type="ARBA" id="ARBA00023136"/>
    </source>
</evidence>
<dbReference type="SUPFAM" id="SSF81452">
    <property type="entry name" value="Cytochrome c oxidase subunit III-like"/>
    <property type="match status" value="1"/>
</dbReference>